<accession>A0ABQ9ZWJ5</accession>
<organism evidence="1 2">
    <name type="scientific">Daphnia magna</name>
    <dbReference type="NCBI Taxonomy" id="35525"/>
    <lineage>
        <taxon>Eukaryota</taxon>
        <taxon>Metazoa</taxon>
        <taxon>Ecdysozoa</taxon>
        <taxon>Arthropoda</taxon>
        <taxon>Crustacea</taxon>
        <taxon>Branchiopoda</taxon>
        <taxon>Diplostraca</taxon>
        <taxon>Cladocera</taxon>
        <taxon>Anomopoda</taxon>
        <taxon>Daphniidae</taxon>
        <taxon>Daphnia</taxon>
    </lineage>
</organism>
<protein>
    <recommendedName>
        <fullName evidence="3">Peptidase A2 domain-containing protein</fullName>
    </recommendedName>
</protein>
<dbReference type="Proteomes" id="UP001234178">
    <property type="component" value="Unassembled WGS sequence"/>
</dbReference>
<keyword evidence="2" id="KW-1185">Reference proteome</keyword>
<gene>
    <name evidence="1" type="ORF">OUZ56_032200</name>
</gene>
<proteinExistence type="predicted"/>
<evidence type="ECO:0008006" key="3">
    <source>
        <dbReference type="Google" id="ProtNLM"/>
    </source>
</evidence>
<dbReference type="EMBL" id="JAOYFB010000005">
    <property type="protein sequence ID" value="KAK4017253.1"/>
    <property type="molecule type" value="Genomic_DNA"/>
</dbReference>
<reference evidence="1 2" key="1">
    <citation type="journal article" date="2023" name="Nucleic Acids Res.">
        <title>The hologenome of Daphnia magna reveals possible DNA methylation and microbiome-mediated evolution of the host genome.</title>
        <authorList>
            <person name="Chaturvedi A."/>
            <person name="Li X."/>
            <person name="Dhandapani V."/>
            <person name="Marshall H."/>
            <person name="Kissane S."/>
            <person name="Cuenca-Cambronero M."/>
            <person name="Asole G."/>
            <person name="Calvet F."/>
            <person name="Ruiz-Romero M."/>
            <person name="Marangio P."/>
            <person name="Guigo R."/>
            <person name="Rago D."/>
            <person name="Mirbahai L."/>
            <person name="Eastwood N."/>
            <person name="Colbourne J.K."/>
            <person name="Zhou J."/>
            <person name="Mallon E."/>
            <person name="Orsini L."/>
        </authorList>
    </citation>
    <scope>NUCLEOTIDE SEQUENCE [LARGE SCALE GENOMIC DNA]</scope>
    <source>
        <strain evidence="1">LRV0_1</strain>
    </source>
</reference>
<evidence type="ECO:0000313" key="1">
    <source>
        <dbReference type="EMBL" id="KAK4017253.1"/>
    </source>
</evidence>
<sequence length="99" mass="10793">MSIINRDTAINTSLAIVPVLLQANGVEIETFVFLDPGATVNLIREDYPQKVSERGPCFGLFYIESYGGGYLARTGKSGSNMSAKQLNFTDLLTSMLVNK</sequence>
<comment type="caution">
    <text evidence="1">The sequence shown here is derived from an EMBL/GenBank/DDBJ whole genome shotgun (WGS) entry which is preliminary data.</text>
</comment>
<evidence type="ECO:0000313" key="2">
    <source>
        <dbReference type="Proteomes" id="UP001234178"/>
    </source>
</evidence>
<name>A0ABQ9ZWJ5_9CRUS</name>